<dbReference type="AlphaFoldDB" id="A0AAJ5Z2V6"/>
<dbReference type="EMBL" id="CP119922">
    <property type="protein sequence ID" value="WFD17416.1"/>
    <property type="molecule type" value="Genomic_DNA"/>
</dbReference>
<accession>A0AAJ5Z2V6</accession>
<evidence type="ECO:0000313" key="2">
    <source>
        <dbReference type="Proteomes" id="UP001217582"/>
    </source>
</evidence>
<gene>
    <name evidence="1" type="ORF">MARU1_003470</name>
</gene>
<evidence type="ECO:0000313" key="1">
    <source>
        <dbReference type="EMBL" id="WFD17416.1"/>
    </source>
</evidence>
<name>A0AAJ5Z2V6_9BASI</name>
<keyword evidence="2" id="KW-1185">Reference proteome</keyword>
<proteinExistence type="predicted"/>
<sequence>MFLGTAKGPSYVACPSLASVEALDSPMPFTAPTLHTPTPSVPIPVQPSHYASMPMERSYSLPAATQHEHDIRLSMQCGTGPSSSSRAWCTYTPPEYASSYLLSESPALHDELSGSASSPGASVRKHQSWALLSCAALVHSRRACATPPPSSTDALL</sequence>
<dbReference type="Proteomes" id="UP001217582">
    <property type="component" value="Chromosome 7"/>
</dbReference>
<protein>
    <submittedName>
        <fullName evidence="1">Uncharacterized protein</fullName>
    </submittedName>
</protein>
<organism evidence="1 2">
    <name type="scientific">Malassezia arunalokei</name>
    <dbReference type="NCBI Taxonomy" id="1514897"/>
    <lineage>
        <taxon>Eukaryota</taxon>
        <taxon>Fungi</taxon>
        <taxon>Dikarya</taxon>
        <taxon>Basidiomycota</taxon>
        <taxon>Ustilaginomycotina</taxon>
        <taxon>Malasseziomycetes</taxon>
        <taxon>Malasseziales</taxon>
        <taxon>Malasseziaceae</taxon>
        <taxon>Malassezia</taxon>
    </lineage>
</organism>
<reference evidence="1 2" key="1">
    <citation type="submission" date="2023-03" db="EMBL/GenBank/DDBJ databases">
        <title>Mating type loci evolution in Malassezia.</title>
        <authorList>
            <person name="Coelho M.A."/>
        </authorList>
    </citation>
    <scope>NUCLEOTIDE SEQUENCE [LARGE SCALE GENOMIC DNA]</scope>
    <source>
        <strain evidence="1 2">CBS 13387</strain>
    </source>
</reference>